<evidence type="ECO:0000256" key="1">
    <source>
        <dbReference type="ARBA" id="ARBA00005187"/>
    </source>
</evidence>
<dbReference type="PROSITE" id="PS51278">
    <property type="entry name" value="GATASE_TYPE_2"/>
    <property type="match status" value="1"/>
</dbReference>
<comment type="pathway">
    <text evidence="1">Amino-acid biosynthesis; L-asparagine biosynthesis; L-asparagine from L-aspartate (L-Gln route): step 1/1.</text>
</comment>
<organism evidence="11 12">
    <name type="scientific">Phorcysia thermohydrogeniphila</name>
    <dbReference type="NCBI Taxonomy" id="936138"/>
    <lineage>
        <taxon>Bacteria</taxon>
        <taxon>Pseudomonadati</taxon>
        <taxon>Aquificota</taxon>
        <taxon>Aquificia</taxon>
        <taxon>Desulfurobacteriales</taxon>
        <taxon>Desulfurobacteriaceae</taxon>
        <taxon>Phorcysia</taxon>
    </lineage>
</organism>
<sequence length="625" mass="73049">MCGILGTVNIKLHKKDLDLLKHRGPDDWGIELIEIDENKIYFGHRRLSILDLSFAGHQPMYSYDEKFLVIFNGEIYNHLELREKLKEVPFKGHSDTETIVNYLAKFGPKSFIDFNGIFAFGLLDIENKKIYIARDRFGVKPIYYWHDGNKFIFSSEIKPILKLTNKFEIDKDALVTFLTLRYNPAPKTLIREVHKLRPGDLLEFDIITGKLSKVLNINEQRIPQIKIDRNKGEDYWTDLLAETLEEAVRRQLLSDVEVGVFLSGGLDSALIAAIASKYVRGKLKTFCIGFEGAESPMEDEREDAKKTAKIVGTDHYEKVVKPEDYLEFVRKSIYFLEEPNGTAPTFAQYEVAKLARKYVKVALAGQGADEIFMGYKRYNFANKLESFLSFRKLILLSSVLLNWHHQLRRLLYALEGEDLYKVFVNAYSVFTRKELEKLLNYQLKQNIDDLKFFYNLINKNDNKLVEIMSILDTYTWLPDELLMYGDKMTMALSLEMRVPFLDNEVVKVVESIPADFKIRNGENKYILKRVAAKYLPKDIIYRKKRGFSLPILKWLKTDLQEHLRRLFVENSHPIHNFVKKEYIERLLDNYQSGKEKDHRKGIVLIHFGIFLETFEKLIVQEGRKL</sequence>
<dbReference type="GO" id="GO:0005829">
    <property type="term" value="C:cytosol"/>
    <property type="evidence" value="ECO:0007669"/>
    <property type="project" value="TreeGrafter"/>
</dbReference>
<dbReference type="GO" id="GO:0004066">
    <property type="term" value="F:asparagine synthase (glutamine-hydrolyzing) activity"/>
    <property type="evidence" value="ECO:0007669"/>
    <property type="project" value="UniProtKB-EC"/>
</dbReference>
<dbReference type="AlphaFoldDB" id="A0A4R1G8M9"/>
<dbReference type="Pfam" id="PF13537">
    <property type="entry name" value="GATase_7"/>
    <property type="match status" value="1"/>
</dbReference>
<dbReference type="InterPro" id="IPR001962">
    <property type="entry name" value="Asn_synthase"/>
</dbReference>
<keyword evidence="8" id="KW-0061">Asparagine biosynthesis</keyword>
<keyword evidence="4 9" id="KW-0547">Nucleotide-binding</keyword>
<dbReference type="NCBIfam" id="TIGR01536">
    <property type="entry name" value="asn_synth_AEB"/>
    <property type="match status" value="1"/>
</dbReference>
<dbReference type="InterPro" id="IPR029055">
    <property type="entry name" value="Ntn_hydrolases_N"/>
</dbReference>
<proteinExistence type="inferred from homology"/>
<evidence type="ECO:0000313" key="12">
    <source>
        <dbReference type="Proteomes" id="UP000295777"/>
    </source>
</evidence>
<dbReference type="CDD" id="cd01991">
    <property type="entry name" value="Asn_synthase_B_C"/>
    <property type="match status" value="1"/>
</dbReference>
<dbReference type="EMBL" id="SMFV01000003">
    <property type="protein sequence ID" value="TCK04457.1"/>
    <property type="molecule type" value="Genomic_DNA"/>
</dbReference>
<keyword evidence="12" id="KW-1185">Reference proteome</keyword>
<dbReference type="SUPFAM" id="SSF52402">
    <property type="entry name" value="Adenine nucleotide alpha hydrolases-like"/>
    <property type="match status" value="1"/>
</dbReference>
<comment type="similarity">
    <text evidence="2">Belongs to the asparagine synthetase family.</text>
</comment>
<evidence type="ECO:0000256" key="7">
    <source>
        <dbReference type="ARBA" id="ARBA00048741"/>
    </source>
</evidence>
<dbReference type="Proteomes" id="UP000295777">
    <property type="component" value="Unassembled WGS sequence"/>
</dbReference>
<gene>
    <name evidence="11" type="ORF">CLV27_0882</name>
</gene>
<dbReference type="PANTHER" id="PTHR43284">
    <property type="entry name" value="ASPARAGINE SYNTHETASE (GLUTAMINE-HYDROLYZING)"/>
    <property type="match status" value="1"/>
</dbReference>
<evidence type="ECO:0000256" key="9">
    <source>
        <dbReference type="PIRSR" id="PIRSR001589-2"/>
    </source>
</evidence>
<dbReference type="RefSeq" id="WP_132526201.1">
    <property type="nucleotide sequence ID" value="NZ_SMFV01000003.1"/>
</dbReference>
<name>A0A4R1G8M9_9BACT</name>
<dbReference type="InterPro" id="IPR051786">
    <property type="entry name" value="ASN_synthetase/amidase"/>
</dbReference>
<dbReference type="GO" id="GO:0006529">
    <property type="term" value="P:asparagine biosynthetic process"/>
    <property type="evidence" value="ECO:0007669"/>
    <property type="project" value="UniProtKB-KW"/>
</dbReference>
<keyword evidence="6 8" id="KW-0315">Glutamine amidotransferase</keyword>
<evidence type="ECO:0000256" key="4">
    <source>
        <dbReference type="ARBA" id="ARBA00022741"/>
    </source>
</evidence>
<evidence type="ECO:0000256" key="5">
    <source>
        <dbReference type="ARBA" id="ARBA00022840"/>
    </source>
</evidence>
<dbReference type="InterPro" id="IPR033738">
    <property type="entry name" value="AsnB_N"/>
</dbReference>
<evidence type="ECO:0000256" key="2">
    <source>
        <dbReference type="ARBA" id="ARBA00005752"/>
    </source>
</evidence>
<keyword evidence="8" id="KW-0028">Amino-acid biosynthesis</keyword>
<evidence type="ECO:0000313" key="11">
    <source>
        <dbReference type="EMBL" id="TCK04457.1"/>
    </source>
</evidence>
<dbReference type="PANTHER" id="PTHR43284:SF1">
    <property type="entry name" value="ASPARAGINE SYNTHETASE"/>
    <property type="match status" value="1"/>
</dbReference>
<dbReference type="GO" id="GO:0005524">
    <property type="term" value="F:ATP binding"/>
    <property type="evidence" value="ECO:0007669"/>
    <property type="project" value="UniProtKB-KW"/>
</dbReference>
<dbReference type="PIRSF" id="PIRSF001589">
    <property type="entry name" value="Asn_synthetase_glu-h"/>
    <property type="match status" value="1"/>
</dbReference>
<dbReference type="Gene3D" id="3.60.20.10">
    <property type="entry name" value="Glutamine Phosphoribosylpyrophosphate, subunit 1, domain 1"/>
    <property type="match status" value="1"/>
</dbReference>
<feature type="active site" description="For GATase activity" evidence="8">
    <location>
        <position position="2"/>
    </location>
</feature>
<evidence type="ECO:0000256" key="8">
    <source>
        <dbReference type="PIRSR" id="PIRSR001589-1"/>
    </source>
</evidence>
<reference evidence="11 12" key="1">
    <citation type="submission" date="2019-03" db="EMBL/GenBank/DDBJ databases">
        <title>Genomic Encyclopedia of Archaeal and Bacterial Type Strains, Phase II (KMG-II): from individual species to whole genera.</title>
        <authorList>
            <person name="Goeker M."/>
        </authorList>
    </citation>
    <scope>NUCLEOTIDE SEQUENCE [LARGE SCALE GENOMIC DNA]</scope>
    <source>
        <strain evidence="11 12">DSM 24425</strain>
    </source>
</reference>
<dbReference type="InterPro" id="IPR006426">
    <property type="entry name" value="Asn_synth_AEB"/>
</dbReference>
<dbReference type="Pfam" id="PF00733">
    <property type="entry name" value="Asn_synthase"/>
    <property type="match status" value="1"/>
</dbReference>
<accession>A0A4R1G8M9</accession>
<dbReference type="Gene3D" id="3.40.50.620">
    <property type="entry name" value="HUPs"/>
    <property type="match status" value="1"/>
</dbReference>
<dbReference type="OrthoDB" id="9763290at2"/>
<evidence type="ECO:0000259" key="10">
    <source>
        <dbReference type="PROSITE" id="PS51278"/>
    </source>
</evidence>
<dbReference type="CDD" id="cd00712">
    <property type="entry name" value="AsnB"/>
    <property type="match status" value="1"/>
</dbReference>
<feature type="binding site" evidence="9">
    <location>
        <position position="95"/>
    </location>
    <ligand>
        <name>L-glutamine</name>
        <dbReference type="ChEBI" id="CHEBI:58359"/>
    </ligand>
</feature>
<comment type="catalytic activity">
    <reaction evidence="7">
        <text>L-aspartate + L-glutamine + ATP + H2O = L-asparagine + L-glutamate + AMP + diphosphate + H(+)</text>
        <dbReference type="Rhea" id="RHEA:12228"/>
        <dbReference type="ChEBI" id="CHEBI:15377"/>
        <dbReference type="ChEBI" id="CHEBI:15378"/>
        <dbReference type="ChEBI" id="CHEBI:29985"/>
        <dbReference type="ChEBI" id="CHEBI:29991"/>
        <dbReference type="ChEBI" id="CHEBI:30616"/>
        <dbReference type="ChEBI" id="CHEBI:33019"/>
        <dbReference type="ChEBI" id="CHEBI:58048"/>
        <dbReference type="ChEBI" id="CHEBI:58359"/>
        <dbReference type="ChEBI" id="CHEBI:456215"/>
        <dbReference type="EC" id="6.3.5.4"/>
    </reaction>
</comment>
<dbReference type="InterPro" id="IPR014729">
    <property type="entry name" value="Rossmann-like_a/b/a_fold"/>
</dbReference>
<dbReference type="SUPFAM" id="SSF56235">
    <property type="entry name" value="N-terminal nucleophile aminohydrolases (Ntn hydrolases)"/>
    <property type="match status" value="1"/>
</dbReference>
<dbReference type="InterPro" id="IPR017932">
    <property type="entry name" value="GATase_2_dom"/>
</dbReference>
<evidence type="ECO:0000256" key="3">
    <source>
        <dbReference type="ARBA" id="ARBA00012737"/>
    </source>
</evidence>
<keyword evidence="5 9" id="KW-0067">ATP-binding</keyword>
<comment type="caution">
    <text evidence="11">The sequence shown here is derived from an EMBL/GenBank/DDBJ whole genome shotgun (WGS) entry which is preliminary data.</text>
</comment>
<dbReference type="EC" id="6.3.5.4" evidence="3"/>
<feature type="binding site" evidence="9">
    <location>
        <position position="288"/>
    </location>
    <ligand>
        <name>ATP</name>
        <dbReference type="ChEBI" id="CHEBI:30616"/>
    </ligand>
</feature>
<feature type="domain" description="Glutamine amidotransferase type-2" evidence="10">
    <location>
        <begin position="2"/>
        <end position="207"/>
    </location>
</feature>
<protein>
    <recommendedName>
        <fullName evidence="3">asparagine synthase (glutamine-hydrolyzing)</fullName>
        <ecNumber evidence="3">6.3.5.4</ecNumber>
    </recommendedName>
</protein>
<evidence type="ECO:0000256" key="6">
    <source>
        <dbReference type="ARBA" id="ARBA00022962"/>
    </source>
</evidence>